<organism evidence="2 3">
    <name type="scientific">Fusarium vanettenii (strain ATCC MYA-4622 / CBS 123669 / FGSC 9596 / NRRL 45880 / 77-13-4)</name>
    <name type="common">Fusarium solani subsp. pisi</name>
    <dbReference type="NCBI Taxonomy" id="660122"/>
    <lineage>
        <taxon>Eukaryota</taxon>
        <taxon>Fungi</taxon>
        <taxon>Dikarya</taxon>
        <taxon>Ascomycota</taxon>
        <taxon>Pezizomycotina</taxon>
        <taxon>Sordariomycetes</taxon>
        <taxon>Hypocreomycetidae</taxon>
        <taxon>Hypocreales</taxon>
        <taxon>Nectriaceae</taxon>
        <taxon>Fusarium</taxon>
        <taxon>Fusarium solani species complex</taxon>
        <taxon>Fusarium vanettenii</taxon>
    </lineage>
</organism>
<evidence type="ECO:0000256" key="1">
    <source>
        <dbReference type="SAM" id="MobiDB-lite"/>
    </source>
</evidence>
<dbReference type="EMBL" id="GG698910">
    <property type="protein sequence ID" value="EEU40012.1"/>
    <property type="molecule type" value="Genomic_DNA"/>
</dbReference>
<dbReference type="GeneID" id="9678132"/>
<dbReference type="VEuPathDB" id="FungiDB:NECHADRAFT_75871"/>
<feature type="region of interest" description="Disordered" evidence="1">
    <location>
        <begin position="82"/>
        <end position="112"/>
    </location>
</feature>
<dbReference type="KEGG" id="nhe:NECHADRAFT_75871"/>
<sequence>MGWDKSALEQVSHNTTVFAKIGGEAAYVLSDTCNATAEATTYLWDPDWQTVLVAKKGSLTESVVTGTYDNFLTITDGKSVNSTWSVEHRSSPRRRYRRPPSPPRPKRLKPRQRLPWQLLQQPVRSLHPTTTNITLRARHTATSTRRRKVAKLLLPKSAKIDP</sequence>
<reference evidence="2 3" key="1">
    <citation type="journal article" date="2009" name="PLoS Genet.">
        <title>The genome of Nectria haematococca: contribution of supernumerary chromosomes to gene expansion.</title>
        <authorList>
            <person name="Coleman J.J."/>
            <person name="Rounsley S.D."/>
            <person name="Rodriguez-Carres M."/>
            <person name="Kuo A."/>
            <person name="Wasmann C.C."/>
            <person name="Grimwood J."/>
            <person name="Schmutz J."/>
            <person name="Taga M."/>
            <person name="White G.J."/>
            <person name="Zhou S."/>
            <person name="Schwartz D.C."/>
            <person name="Freitag M."/>
            <person name="Ma L.J."/>
            <person name="Danchin E.G."/>
            <person name="Henrissat B."/>
            <person name="Coutinho P.M."/>
            <person name="Nelson D.R."/>
            <person name="Straney D."/>
            <person name="Napoli C.A."/>
            <person name="Barker B.M."/>
            <person name="Gribskov M."/>
            <person name="Rep M."/>
            <person name="Kroken S."/>
            <person name="Molnar I."/>
            <person name="Rensing C."/>
            <person name="Kennell J.C."/>
            <person name="Zamora J."/>
            <person name="Farman M.L."/>
            <person name="Selker E.U."/>
            <person name="Salamov A."/>
            <person name="Shapiro H."/>
            <person name="Pangilinan J."/>
            <person name="Lindquist E."/>
            <person name="Lamers C."/>
            <person name="Grigoriev I.V."/>
            <person name="Geiser D.M."/>
            <person name="Covert S.F."/>
            <person name="Temporini E."/>
            <person name="Vanetten H.D."/>
        </authorList>
    </citation>
    <scope>NUCLEOTIDE SEQUENCE [LARGE SCALE GENOMIC DNA]</scope>
    <source>
        <strain evidence="3">ATCC MYA-4622 / CBS 123669 / FGSC 9596 / NRRL 45880 / 77-13-4</strain>
    </source>
</reference>
<protein>
    <submittedName>
        <fullName evidence="2">Uncharacterized protein</fullName>
    </submittedName>
</protein>
<dbReference type="OrthoDB" id="74764at2759"/>
<accession>C7Z5U4</accession>
<dbReference type="RefSeq" id="XP_003045725.1">
    <property type="nucleotide sequence ID" value="XM_003045679.1"/>
</dbReference>
<proteinExistence type="predicted"/>
<feature type="compositionally biased region" description="Basic residues" evidence="1">
    <location>
        <begin position="91"/>
        <end position="112"/>
    </location>
</feature>
<dbReference type="InParanoid" id="C7Z5U4"/>
<evidence type="ECO:0000313" key="2">
    <source>
        <dbReference type="EMBL" id="EEU40012.1"/>
    </source>
</evidence>
<gene>
    <name evidence="2" type="ORF">NECHADRAFT_75871</name>
</gene>
<name>C7Z5U4_FUSV7</name>
<dbReference type="AlphaFoldDB" id="C7Z5U4"/>
<dbReference type="Proteomes" id="UP000005206">
    <property type="component" value="Chromosome 2"/>
</dbReference>
<dbReference type="HOGENOM" id="CLU_1635839_0_0_1"/>
<keyword evidence="3" id="KW-1185">Reference proteome</keyword>
<evidence type="ECO:0000313" key="3">
    <source>
        <dbReference type="Proteomes" id="UP000005206"/>
    </source>
</evidence>